<name>A0A318SJ22_9DEIO</name>
<dbReference type="PROSITE" id="PS50113">
    <property type="entry name" value="PAC"/>
    <property type="match status" value="2"/>
</dbReference>
<feature type="domain" description="PAS" evidence="8">
    <location>
        <begin position="13"/>
        <end position="78"/>
    </location>
</feature>
<comment type="caution">
    <text evidence="10">The sequence shown here is derived from an EMBL/GenBank/DDBJ whole genome shotgun (WGS) entry which is preliminary data.</text>
</comment>
<evidence type="ECO:0000259" key="8">
    <source>
        <dbReference type="PROSITE" id="PS50112"/>
    </source>
</evidence>
<dbReference type="InterPro" id="IPR000014">
    <property type="entry name" value="PAS"/>
</dbReference>
<dbReference type="Gene3D" id="3.30.450.40">
    <property type="match status" value="2"/>
</dbReference>
<dbReference type="InterPro" id="IPR052162">
    <property type="entry name" value="Sensor_kinase/Photoreceptor"/>
</dbReference>
<dbReference type="GO" id="GO:0006355">
    <property type="term" value="P:regulation of DNA-templated transcription"/>
    <property type="evidence" value="ECO:0007669"/>
    <property type="project" value="InterPro"/>
</dbReference>
<dbReference type="Pfam" id="PF00989">
    <property type="entry name" value="PAS"/>
    <property type="match status" value="1"/>
</dbReference>
<dbReference type="Pfam" id="PF08447">
    <property type="entry name" value="PAS_3"/>
    <property type="match status" value="2"/>
</dbReference>
<dbReference type="Pfam" id="PF02518">
    <property type="entry name" value="HATPase_c"/>
    <property type="match status" value="1"/>
</dbReference>
<dbReference type="SMART" id="SM00387">
    <property type="entry name" value="HATPase_c"/>
    <property type="match status" value="1"/>
</dbReference>
<feature type="domain" description="PAC" evidence="9">
    <location>
        <begin position="809"/>
        <end position="862"/>
    </location>
</feature>
<dbReference type="PROSITE" id="PS50109">
    <property type="entry name" value="HIS_KIN"/>
    <property type="match status" value="1"/>
</dbReference>
<evidence type="ECO:0000259" key="9">
    <source>
        <dbReference type="PROSITE" id="PS50113"/>
    </source>
</evidence>
<dbReference type="SUPFAM" id="SSF47384">
    <property type="entry name" value="Homodimeric domain of signal transducing histidine kinase"/>
    <property type="match status" value="1"/>
</dbReference>
<dbReference type="Gene3D" id="1.10.287.130">
    <property type="match status" value="1"/>
</dbReference>
<gene>
    <name evidence="10" type="ORF">DES52_114124</name>
</gene>
<evidence type="ECO:0000256" key="3">
    <source>
        <dbReference type="ARBA" id="ARBA00022553"/>
    </source>
</evidence>
<evidence type="ECO:0000313" key="11">
    <source>
        <dbReference type="Proteomes" id="UP000248326"/>
    </source>
</evidence>
<feature type="domain" description="PAS" evidence="8">
    <location>
        <begin position="730"/>
        <end position="804"/>
    </location>
</feature>
<dbReference type="Gene3D" id="2.10.70.100">
    <property type="match status" value="1"/>
</dbReference>
<feature type="domain" description="PAS" evidence="8">
    <location>
        <begin position="132"/>
        <end position="187"/>
    </location>
</feature>
<evidence type="ECO:0000256" key="1">
    <source>
        <dbReference type="ARBA" id="ARBA00000085"/>
    </source>
</evidence>
<dbReference type="SMART" id="SM00065">
    <property type="entry name" value="GAF"/>
    <property type="match status" value="2"/>
</dbReference>
<proteinExistence type="predicted"/>
<dbReference type="NCBIfam" id="TIGR00229">
    <property type="entry name" value="sensory_box"/>
    <property type="match status" value="5"/>
</dbReference>
<dbReference type="InterPro" id="IPR013767">
    <property type="entry name" value="PAS_fold"/>
</dbReference>
<dbReference type="InterPro" id="IPR003661">
    <property type="entry name" value="HisK_dim/P_dom"/>
</dbReference>
<feature type="domain" description="PAS" evidence="8">
    <location>
        <begin position="605"/>
        <end position="677"/>
    </location>
</feature>
<dbReference type="RefSeq" id="WP_110887948.1">
    <property type="nucleotide sequence ID" value="NZ_QJSX01000014.1"/>
</dbReference>
<dbReference type="SUPFAM" id="SSF55781">
    <property type="entry name" value="GAF domain-like"/>
    <property type="match status" value="2"/>
</dbReference>
<feature type="coiled-coil region" evidence="6">
    <location>
        <begin position="979"/>
        <end position="1010"/>
    </location>
</feature>
<dbReference type="InterPro" id="IPR036890">
    <property type="entry name" value="HATPase_C_sf"/>
</dbReference>
<dbReference type="InterPro" id="IPR029016">
    <property type="entry name" value="GAF-like_dom_sf"/>
</dbReference>
<dbReference type="FunFam" id="3.30.565.10:FF:000006">
    <property type="entry name" value="Sensor histidine kinase WalK"/>
    <property type="match status" value="1"/>
</dbReference>
<dbReference type="InterPro" id="IPR013655">
    <property type="entry name" value="PAS_fold_3"/>
</dbReference>
<dbReference type="InterPro" id="IPR035965">
    <property type="entry name" value="PAS-like_dom_sf"/>
</dbReference>
<evidence type="ECO:0000259" key="7">
    <source>
        <dbReference type="PROSITE" id="PS50109"/>
    </source>
</evidence>
<dbReference type="PANTHER" id="PTHR43304:SF1">
    <property type="entry name" value="PAC DOMAIN-CONTAINING PROTEIN"/>
    <property type="match status" value="1"/>
</dbReference>
<dbReference type="Pfam" id="PF13185">
    <property type="entry name" value="GAF_2"/>
    <property type="match status" value="2"/>
</dbReference>
<keyword evidence="3" id="KW-0597">Phosphoprotein</keyword>
<dbReference type="OrthoDB" id="9815750at2"/>
<dbReference type="SMART" id="SM00091">
    <property type="entry name" value="PAS"/>
    <property type="match status" value="5"/>
</dbReference>
<feature type="domain" description="Histidine kinase" evidence="7">
    <location>
        <begin position="1017"/>
        <end position="1227"/>
    </location>
</feature>
<dbReference type="InterPro" id="IPR003018">
    <property type="entry name" value="GAF"/>
</dbReference>
<dbReference type="SUPFAM" id="SSF55785">
    <property type="entry name" value="PYP-like sensor domain (PAS domain)"/>
    <property type="match status" value="5"/>
</dbReference>
<evidence type="ECO:0000256" key="4">
    <source>
        <dbReference type="ARBA" id="ARBA00022679"/>
    </source>
</evidence>
<dbReference type="Pfam" id="PF00512">
    <property type="entry name" value="HisKA"/>
    <property type="match status" value="1"/>
</dbReference>
<dbReference type="InterPro" id="IPR003594">
    <property type="entry name" value="HATPase_dom"/>
</dbReference>
<feature type="domain" description="PAC" evidence="9">
    <location>
        <begin position="935"/>
        <end position="988"/>
    </location>
</feature>
<dbReference type="InterPro" id="IPR036097">
    <property type="entry name" value="HisK_dim/P_sf"/>
</dbReference>
<accession>A0A318SJ22</accession>
<dbReference type="GO" id="GO:0000155">
    <property type="term" value="F:phosphorelay sensor kinase activity"/>
    <property type="evidence" value="ECO:0007669"/>
    <property type="project" value="InterPro"/>
</dbReference>
<dbReference type="Gene3D" id="3.30.450.20">
    <property type="entry name" value="PAS domain"/>
    <property type="match status" value="5"/>
</dbReference>
<keyword evidence="4" id="KW-0808">Transferase</keyword>
<dbReference type="CDD" id="cd00082">
    <property type="entry name" value="HisKA"/>
    <property type="match status" value="1"/>
</dbReference>
<dbReference type="EMBL" id="QJSX01000014">
    <property type="protein sequence ID" value="PYE51923.1"/>
    <property type="molecule type" value="Genomic_DNA"/>
</dbReference>
<dbReference type="PRINTS" id="PR00344">
    <property type="entry name" value="BCTRLSENSOR"/>
</dbReference>
<evidence type="ECO:0000256" key="2">
    <source>
        <dbReference type="ARBA" id="ARBA00012438"/>
    </source>
</evidence>
<dbReference type="SMART" id="SM00388">
    <property type="entry name" value="HisKA"/>
    <property type="match status" value="1"/>
</dbReference>
<evidence type="ECO:0000256" key="5">
    <source>
        <dbReference type="ARBA" id="ARBA00022777"/>
    </source>
</evidence>
<dbReference type="EC" id="2.7.13.3" evidence="2"/>
<dbReference type="Proteomes" id="UP000248326">
    <property type="component" value="Unassembled WGS sequence"/>
</dbReference>
<comment type="catalytic activity">
    <reaction evidence="1">
        <text>ATP + protein L-histidine = ADP + protein N-phospho-L-histidine.</text>
        <dbReference type="EC" id="2.7.13.3"/>
    </reaction>
</comment>
<dbReference type="PROSITE" id="PS50112">
    <property type="entry name" value="PAS"/>
    <property type="match status" value="4"/>
</dbReference>
<dbReference type="InterPro" id="IPR001610">
    <property type="entry name" value="PAC"/>
</dbReference>
<dbReference type="SUPFAM" id="SSF55874">
    <property type="entry name" value="ATPase domain of HSP90 chaperone/DNA topoisomerase II/histidine kinase"/>
    <property type="match status" value="1"/>
</dbReference>
<keyword evidence="11" id="KW-1185">Reference proteome</keyword>
<dbReference type="Gene3D" id="3.30.565.10">
    <property type="entry name" value="Histidine kinase-like ATPase, C-terminal domain"/>
    <property type="match status" value="1"/>
</dbReference>
<protein>
    <recommendedName>
        <fullName evidence="2">histidine kinase</fullName>
        <ecNumber evidence="2">2.7.13.3</ecNumber>
    </recommendedName>
</protein>
<dbReference type="Pfam" id="PF13426">
    <property type="entry name" value="PAS_9"/>
    <property type="match status" value="2"/>
</dbReference>
<evidence type="ECO:0000256" key="6">
    <source>
        <dbReference type="SAM" id="Coils"/>
    </source>
</evidence>
<dbReference type="InterPro" id="IPR004358">
    <property type="entry name" value="Sig_transdc_His_kin-like_C"/>
</dbReference>
<sequence length="1227" mass="135241">MRSEQGPATLPLQLLDALPGLAWGADERGELAFVNRAFERFVGTGRARVLHGGWPTLLTPEDHAALRAALLAREVGGAGLRLEAHVRTVDGTLHPVLLEANAIQPDGSGLAWLGSALDLGEQRRYEAKLPEGERRVRQLLDENPIGMLAADPHGRLVYMNPAFRRMTGYDETDLARRVTWKALTPPEYADIDAEAEAELKRTGRVGPYEKAFVHKDGSHVPVLIGATLLQGGPSASVAYVLDLSEGQEAERRARRVQAVALRVSGALDRATASNIALQEGVPALGGSVGVIALPDRTAFLRLEARHGLSSELPDRWRSFAWSTHAETGEAIGERRPWYFTSRAEVLKAAPDLERDLQEAGIEALATFPLDVGDTTGVLIVGFDTPRPFTSQDRALCETLALHLAQALERARLFESERRARQQAEALAALTADLARAPRVADIGDAVLRHALPALQAVAGGVWLEQTDGRLLLVSSRGDEAARVDALAVVQGASPSPMSDAVSTAVPVYVSSRRQYEALYPALGRETTKRAGAYSTVALPLLADGAVVGGLSFEFDRERTFSSEERAFAETIAVQCASALERARLYEETAAAKADAEAALFALSETQQRLRTVTNSDLLGVFFWRLDGAVTHANDTFLRLLGYDRSDLAAGRLRWDDLTPPEWRAQDQEMHHKIRTHGEAATIEKAFYHKDGRAIPVLVGGAPFAGSREAGAAFVLDISERKRLERERDVQRARFAHIAEASPDALFIYDLVERRLVYANREFTELLGYTSREVDGFETNVFAGLVHPDDSARVHDARLRLVRAQDGEVVEAEYRVRHKDGSYRWIRGRDVVFSRDPDGTVREYLGVASDITARKGATAALQDSEERLRLALASAHLGLWDYDFATGREVWMGEQQRLLGLPEGAPPQWATFVQEAGEEDRARLMAAIDEAMHGSGTYDAEFRVRRDGEERWLASVGQLYRDEAGVPRRMTGITFDVTERKRAEEMLRGLNTELERRVEERTLRLSELNAELTAYATSLSHDLQAPLRRIAGFVHLLDKRLKDVAGEKVGAYLDVIKGESERVSRLVEDLAGLAYAGRQELRLTTVPLDQLAVQVRSDLEPISRGRRVTWQMGDLPSVKGDAMLLRQVLTNLMHNALKFTRERDAAKIELGAQVAPEEVVLFVRDNGVGFHLEDADKLFRVFVRLHDGYEGAGVGLANVRRIVARHGGRVWAEGVPGQGATFYLALPR</sequence>
<dbReference type="InterPro" id="IPR005467">
    <property type="entry name" value="His_kinase_dom"/>
</dbReference>
<organism evidence="10 11">
    <name type="scientific">Deinococcus yavapaiensis KR-236</name>
    <dbReference type="NCBI Taxonomy" id="694435"/>
    <lineage>
        <taxon>Bacteria</taxon>
        <taxon>Thermotogati</taxon>
        <taxon>Deinococcota</taxon>
        <taxon>Deinococci</taxon>
        <taxon>Deinococcales</taxon>
        <taxon>Deinococcaceae</taxon>
        <taxon>Deinococcus</taxon>
    </lineage>
</organism>
<dbReference type="SMART" id="SM00086">
    <property type="entry name" value="PAC"/>
    <property type="match status" value="5"/>
</dbReference>
<dbReference type="PANTHER" id="PTHR43304">
    <property type="entry name" value="PHYTOCHROME-LIKE PROTEIN CPH1"/>
    <property type="match status" value="1"/>
</dbReference>
<keyword evidence="5" id="KW-0418">Kinase</keyword>
<dbReference type="InterPro" id="IPR000700">
    <property type="entry name" value="PAS-assoc_C"/>
</dbReference>
<reference evidence="10 11" key="1">
    <citation type="submission" date="2018-06" db="EMBL/GenBank/DDBJ databases">
        <title>Genomic Encyclopedia of Type Strains, Phase IV (KMG-IV): sequencing the most valuable type-strain genomes for metagenomic binning, comparative biology and taxonomic classification.</title>
        <authorList>
            <person name="Goeker M."/>
        </authorList>
    </citation>
    <scope>NUCLEOTIDE SEQUENCE [LARGE SCALE GENOMIC DNA]</scope>
    <source>
        <strain evidence="10 11">DSM 18048</strain>
    </source>
</reference>
<keyword evidence="6" id="KW-0175">Coiled coil</keyword>
<dbReference type="CDD" id="cd00130">
    <property type="entry name" value="PAS"/>
    <property type="match status" value="4"/>
</dbReference>
<evidence type="ECO:0000313" key="10">
    <source>
        <dbReference type="EMBL" id="PYE51923.1"/>
    </source>
</evidence>
<dbReference type="AlphaFoldDB" id="A0A318SJ22"/>